<comment type="caution">
    <text evidence="2">The sequence shown here is derived from an EMBL/GenBank/DDBJ whole genome shotgun (WGS) entry which is preliminary data.</text>
</comment>
<evidence type="ECO:0000259" key="1">
    <source>
        <dbReference type="SMART" id="SM00966"/>
    </source>
</evidence>
<dbReference type="Proteomes" id="UP000177039">
    <property type="component" value="Unassembled WGS sequence"/>
</dbReference>
<gene>
    <name evidence="2" type="ORF">A3B54_05225</name>
</gene>
<feature type="domain" description="SpoVT-AbrB" evidence="1">
    <location>
        <begin position="5"/>
        <end position="50"/>
    </location>
</feature>
<dbReference type="InterPro" id="IPR007159">
    <property type="entry name" value="SpoVT-AbrB_dom"/>
</dbReference>
<dbReference type="Gene3D" id="2.10.260.10">
    <property type="match status" value="1"/>
</dbReference>
<dbReference type="SUPFAM" id="SSF89447">
    <property type="entry name" value="AbrB/MazE/MraZ-like"/>
    <property type="match status" value="1"/>
</dbReference>
<dbReference type="InterPro" id="IPR037914">
    <property type="entry name" value="SpoVT-AbrB_sf"/>
</dbReference>
<dbReference type="EMBL" id="MFBT01000024">
    <property type="protein sequence ID" value="OGD99084.1"/>
    <property type="molecule type" value="Genomic_DNA"/>
</dbReference>
<evidence type="ECO:0000313" key="2">
    <source>
        <dbReference type="EMBL" id="OGD99084.1"/>
    </source>
</evidence>
<dbReference type="Pfam" id="PF04014">
    <property type="entry name" value="MazE_antitoxin"/>
    <property type="match status" value="1"/>
</dbReference>
<evidence type="ECO:0000313" key="3">
    <source>
        <dbReference type="Proteomes" id="UP000177039"/>
    </source>
</evidence>
<accession>A0A1F5H4W5</accession>
<organism evidence="2 3">
    <name type="scientific">Candidatus Curtissbacteria bacterium RIFCSPLOWO2_01_FULL_42_50</name>
    <dbReference type="NCBI Taxonomy" id="1797730"/>
    <lineage>
        <taxon>Bacteria</taxon>
        <taxon>Candidatus Curtissiibacteriota</taxon>
    </lineage>
</organism>
<protein>
    <recommendedName>
        <fullName evidence="1">SpoVT-AbrB domain-containing protein</fullName>
    </recommendedName>
</protein>
<dbReference type="SMART" id="SM00966">
    <property type="entry name" value="SpoVT_AbrB"/>
    <property type="match status" value="1"/>
</dbReference>
<name>A0A1F5H4W5_9BACT</name>
<dbReference type="GO" id="GO:0003677">
    <property type="term" value="F:DNA binding"/>
    <property type="evidence" value="ECO:0007669"/>
    <property type="project" value="InterPro"/>
</dbReference>
<sequence>MSQLATITGKKQITLPEAIFKKADLHIGQKVIILEENGRLLITPAEKLVEELAGSVKTPKKWQGKDLGRIIKDSKEKYFAKNK</sequence>
<dbReference type="AlphaFoldDB" id="A0A1F5H4W5"/>
<proteinExistence type="predicted"/>
<reference evidence="2 3" key="1">
    <citation type="journal article" date="2016" name="Nat. Commun.">
        <title>Thousands of microbial genomes shed light on interconnected biogeochemical processes in an aquifer system.</title>
        <authorList>
            <person name="Anantharaman K."/>
            <person name="Brown C.T."/>
            <person name="Hug L.A."/>
            <person name="Sharon I."/>
            <person name="Castelle C.J."/>
            <person name="Probst A.J."/>
            <person name="Thomas B.C."/>
            <person name="Singh A."/>
            <person name="Wilkins M.J."/>
            <person name="Karaoz U."/>
            <person name="Brodie E.L."/>
            <person name="Williams K.H."/>
            <person name="Hubbard S.S."/>
            <person name="Banfield J.F."/>
        </authorList>
    </citation>
    <scope>NUCLEOTIDE SEQUENCE [LARGE SCALE GENOMIC DNA]</scope>
</reference>